<evidence type="ECO:0000313" key="3">
    <source>
        <dbReference type="EMBL" id="RFA24506.1"/>
    </source>
</evidence>
<accession>A0A3E0W8Z2</accession>
<evidence type="ECO:0000256" key="1">
    <source>
        <dbReference type="SAM" id="Phobius"/>
    </source>
</evidence>
<dbReference type="Pfam" id="PF26526">
    <property type="entry name" value="DUF8175"/>
    <property type="match status" value="1"/>
</dbReference>
<proteinExistence type="predicted"/>
<comment type="caution">
    <text evidence="3">The sequence shown here is derived from an EMBL/GenBank/DDBJ whole genome shotgun (WGS) entry which is preliminary data.</text>
</comment>
<sequence length="242" mass="24250">MSDAEPRNPFTRRGFIFGAITVGALAAAAILLAFTSTGGGGSQGNAVAAPTSVVTVTATADPATASVCGLAGFEAAGTLTAAPETKWSIVGIMAAPNSKAAGPGVTDADGVRSCYAHTPTGALFAVANSWAMGSDARLAPLAVAANTAPGPGRDAAMAAQNTRSNSGVSVQIAGFKVLSYSEAEATIDTAFTLNNGTLMSFASTMKWVEGDWKAELTDDGQPPFRPVVLQSLGGYNAWSGLS</sequence>
<keyword evidence="1" id="KW-0472">Membrane</keyword>
<dbReference type="Proteomes" id="UP000257080">
    <property type="component" value="Unassembled WGS sequence"/>
</dbReference>
<gene>
    <name evidence="3" type="ORF">B7R25_16655</name>
</gene>
<dbReference type="InterPro" id="IPR006311">
    <property type="entry name" value="TAT_signal"/>
</dbReference>
<evidence type="ECO:0000259" key="2">
    <source>
        <dbReference type="Pfam" id="PF26526"/>
    </source>
</evidence>
<dbReference type="AlphaFoldDB" id="A0A3E0W8Z2"/>
<dbReference type="EMBL" id="NBXE01000046">
    <property type="protein sequence ID" value="RFA24506.1"/>
    <property type="molecule type" value="Genomic_DNA"/>
</dbReference>
<dbReference type="OrthoDB" id="4428031at2"/>
<feature type="transmembrane region" description="Helical" evidence="1">
    <location>
        <begin position="15"/>
        <end position="34"/>
    </location>
</feature>
<dbReference type="InterPro" id="IPR058488">
    <property type="entry name" value="DUF8175"/>
</dbReference>
<organism evidence="3 4">
    <name type="scientific">Subtercola boreus</name>
    <dbReference type="NCBI Taxonomy" id="120213"/>
    <lineage>
        <taxon>Bacteria</taxon>
        <taxon>Bacillati</taxon>
        <taxon>Actinomycetota</taxon>
        <taxon>Actinomycetes</taxon>
        <taxon>Micrococcales</taxon>
        <taxon>Microbacteriaceae</taxon>
        <taxon>Subtercola</taxon>
    </lineage>
</organism>
<evidence type="ECO:0000313" key="4">
    <source>
        <dbReference type="Proteomes" id="UP000257080"/>
    </source>
</evidence>
<keyword evidence="1" id="KW-0812">Transmembrane</keyword>
<reference evidence="3 4" key="1">
    <citation type="submission" date="2017-04" db="EMBL/GenBank/DDBJ databases">
        <title>Comparative genome analysis of Subtercola boreus.</title>
        <authorList>
            <person name="Cho Y.-J."/>
            <person name="Cho A."/>
            <person name="Kim O.-S."/>
            <person name="Lee J.-I."/>
        </authorList>
    </citation>
    <scope>NUCLEOTIDE SEQUENCE [LARGE SCALE GENOMIC DNA]</scope>
    <source>
        <strain evidence="3 4">P28004</strain>
    </source>
</reference>
<protein>
    <recommendedName>
        <fullName evidence="2">DUF8175 domain-containing protein</fullName>
    </recommendedName>
</protein>
<keyword evidence="1" id="KW-1133">Transmembrane helix</keyword>
<dbReference type="PROSITE" id="PS51318">
    <property type="entry name" value="TAT"/>
    <property type="match status" value="1"/>
</dbReference>
<feature type="domain" description="DUF8175" evidence="2">
    <location>
        <begin position="50"/>
        <end position="235"/>
    </location>
</feature>
<dbReference type="RefSeq" id="WP_116420111.1">
    <property type="nucleotide sequence ID" value="NZ_NBXC01000037.1"/>
</dbReference>
<name>A0A3E0W8Z2_9MICO</name>